<dbReference type="Proteomes" id="UP000238479">
    <property type="component" value="Chromosome 1"/>
</dbReference>
<dbReference type="AlphaFoldDB" id="A0A2P6S8R2"/>
<protein>
    <submittedName>
        <fullName evidence="1">Uncharacterized protein</fullName>
    </submittedName>
</protein>
<evidence type="ECO:0000313" key="2">
    <source>
        <dbReference type="Proteomes" id="UP000238479"/>
    </source>
</evidence>
<dbReference type="EMBL" id="PDCK01000039">
    <property type="protein sequence ID" value="PRQ55062.1"/>
    <property type="molecule type" value="Genomic_DNA"/>
</dbReference>
<gene>
    <name evidence="1" type="ORF">RchiOBHm_Chr1g0320471</name>
</gene>
<name>A0A2P6S8R2_ROSCH</name>
<organism evidence="1 2">
    <name type="scientific">Rosa chinensis</name>
    <name type="common">China rose</name>
    <dbReference type="NCBI Taxonomy" id="74649"/>
    <lineage>
        <taxon>Eukaryota</taxon>
        <taxon>Viridiplantae</taxon>
        <taxon>Streptophyta</taxon>
        <taxon>Embryophyta</taxon>
        <taxon>Tracheophyta</taxon>
        <taxon>Spermatophyta</taxon>
        <taxon>Magnoliopsida</taxon>
        <taxon>eudicotyledons</taxon>
        <taxon>Gunneridae</taxon>
        <taxon>Pentapetalae</taxon>
        <taxon>rosids</taxon>
        <taxon>fabids</taxon>
        <taxon>Rosales</taxon>
        <taxon>Rosaceae</taxon>
        <taxon>Rosoideae</taxon>
        <taxon>Rosoideae incertae sedis</taxon>
        <taxon>Rosa</taxon>
    </lineage>
</organism>
<accession>A0A2P6S8R2</accession>
<proteinExistence type="predicted"/>
<keyword evidence="2" id="KW-1185">Reference proteome</keyword>
<dbReference type="Gramene" id="PRQ55062">
    <property type="protein sequence ID" value="PRQ55062"/>
    <property type="gene ID" value="RchiOBHm_Chr1g0320471"/>
</dbReference>
<reference evidence="1 2" key="1">
    <citation type="journal article" date="2018" name="Nat. Genet.">
        <title>The Rosa genome provides new insights in the design of modern roses.</title>
        <authorList>
            <person name="Bendahmane M."/>
        </authorList>
    </citation>
    <scope>NUCLEOTIDE SEQUENCE [LARGE SCALE GENOMIC DNA]</scope>
    <source>
        <strain evidence="2">cv. Old Blush</strain>
    </source>
</reference>
<evidence type="ECO:0000313" key="1">
    <source>
        <dbReference type="EMBL" id="PRQ55062.1"/>
    </source>
</evidence>
<comment type="caution">
    <text evidence="1">The sequence shown here is derived from an EMBL/GenBank/DDBJ whole genome shotgun (WGS) entry which is preliminary data.</text>
</comment>
<sequence>MSLSKTRRGCCFSFKTATVERATPTGDQVANNREYRGASIF</sequence>